<sequence>SSGYSWWCGMRLRTVSVSFTDINGSIGSNGLLRCATLFHFRRILWNSYDASTCFSRLANSAYFRTSPRLATNLHVGKDEKLSQTNDESASDADSHVMIIFRFLPADFHVHSLHDALSCIALNHSFIQKNVER</sequence>
<proteinExistence type="predicted"/>
<organism evidence="1 2">
    <name type="scientific">Pristionchus fissidentatus</name>
    <dbReference type="NCBI Taxonomy" id="1538716"/>
    <lineage>
        <taxon>Eukaryota</taxon>
        <taxon>Metazoa</taxon>
        <taxon>Ecdysozoa</taxon>
        <taxon>Nematoda</taxon>
        <taxon>Chromadorea</taxon>
        <taxon>Rhabditida</taxon>
        <taxon>Rhabditina</taxon>
        <taxon>Diplogasteromorpha</taxon>
        <taxon>Diplogasteroidea</taxon>
        <taxon>Neodiplogasteridae</taxon>
        <taxon>Pristionchus</taxon>
    </lineage>
</organism>
<dbReference type="EMBL" id="BTSY01000002">
    <property type="protein sequence ID" value="GMT13806.1"/>
    <property type="molecule type" value="Genomic_DNA"/>
</dbReference>
<accession>A0AAV5V4Y8</accession>
<evidence type="ECO:0000313" key="2">
    <source>
        <dbReference type="Proteomes" id="UP001432322"/>
    </source>
</evidence>
<evidence type="ECO:0000313" key="1">
    <source>
        <dbReference type="EMBL" id="GMT13806.1"/>
    </source>
</evidence>
<feature type="non-terminal residue" evidence="1">
    <location>
        <position position="1"/>
    </location>
</feature>
<feature type="non-terminal residue" evidence="1">
    <location>
        <position position="132"/>
    </location>
</feature>
<dbReference type="Proteomes" id="UP001432322">
    <property type="component" value="Unassembled WGS sequence"/>
</dbReference>
<name>A0AAV5V4Y8_9BILA</name>
<keyword evidence="2" id="KW-1185">Reference proteome</keyword>
<dbReference type="AlphaFoldDB" id="A0AAV5V4Y8"/>
<comment type="caution">
    <text evidence="1">The sequence shown here is derived from an EMBL/GenBank/DDBJ whole genome shotgun (WGS) entry which is preliminary data.</text>
</comment>
<reference evidence="1" key="1">
    <citation type="submission" date="2023-10" db="EMBL/GenBank/DDBJ databases">
        <title>Genome assembly of Pristionchus species.</title>
        <authorList>
            <person name="Yoshida K."/>
            <person name="Sommer R.J."/>
        </authorList>
    </citation>
    <scope>NUCLEOTIDE SEQUENCE</scope>
    <source>
        <strain evidence="1">RS5133</strain>
    </source>
</reference>
<protein>
    <submittedName>
        <fullName evidence="1">Uncharacterized protein</fullName>
    </submittedName>
</protein>
<gene>
    <name evidence="1" type="ORF">PFISCL1PPCAC_5103</name>
</gene>